<keyword evidence="3 4" id="KW-0413">Isomerase</keyword>
<feature type="domain" description="PPIase cyclophilin-type" evidence="5">
    <location>
        <begin position="18"/>
        <end position="131"/>
    </location>
</feature>
<dbReference type="Pfam" id="PF00160">
    <property type="entry name" value="Pro_isomerase"/>
    <property type="match status" value="1"/>
</dbReference>
<dbReference type="GO" id="GO:0016018">
    <property type="term" value="F:cyclosporin A binding"/>
    <property type="evidence" value="ECO:0007669"/>
    <property type="project" value="TreeGrafter"/>
</dbReference>
<dbReference type="PIRSF" id="PIRSF001467">
    <property type="entry name" value="Peptidylpro_ismrse"/>
    <property type="match status" value="1"/>
</dbReference>
<evidence type="ECO:0000256" key="4">
    <source>
        <dbReference type="RuleBase" id="RU363019"/>
    </source>
</evidence>
<protein>
    <recommendedName>
        <fullName evidence="4">Peptidyl-prolyl cis-trans isomerase</fullName>
        <shortName evidence="4">PPIase</shortName>
        <ecNumber evidence="4">5.2.1.8</ecNumber>
    </recommendedName>
</protein>
<reference evidence="6" key="3">
    <citation type="submission" date="2025-09" db="UniProtKB">
        <authorList>
            <consortium name="Ensembl"/>
        </authorList>
    </citation>
    <scope>IDENTIFICATION</scope>
</reference>
<comment type="similarity">
    <text evidence="4">Belongs to the cyclophilin-type PPIase family.</text>
</comment>
<sequence length="131" mass="14554">MWSEHRPHRPAMLNPTMFFDITTDSKPLGHISFKLFADKVPKTVENFHTLSTGEKGCGYKGSCFHRIIPGSRCHSGDFTRNNGPGGKSIYGEKCDDENFILKHTGPGILCMANARPNTNGSQFFICSAKME</sequence>
<reference evidence="6" key="2">
    <citation type="submission" date="2025-08" db="UniProtKB">
        <authorList>
            <consortium name="Ensembl"/>
        </authorList>
    </citation>
    <scope>IDENTIFICATION</scope>
</reference>
<name>A0A673TAH2_SURSU</name>
<evidence type="ECO:0000256" key="2">
    <source>
        <dbReference type="ARBA" id="ARBA00023110"/>
    </source>
</evidence>
<dbReference type="PANTHER" id="PTHR11071:SF490">
    <property type="entry name" value="PEPTIDYL-PROLYL CIS-TRANS ISOMERASE A"/>
    <property type="match status" value="1"/>
</dbReference>
<dbReference type="PRINTS" id="PR00153">
    <property type="entry name" value="CSAPPISMRASE"/>
</dbReference>
<organism evidence="6 7">
    <name type="scientific">Suricata suricatta</name>
    <name type="common">Meerkat</name>
    <dbReference type="NCBI Taxonomy" id="37032"/>
    <lineage>
        <taxon>Eukaryota</taxon>
        <taxon>Metazoa</taxon>
        <taxon>Chordata</taxon>
        <taxon>Craniata</taxon>
        <taxon>Vertebrata</taxon>
        <taxon>Euteleostomi</taxon>
        <taxon>Mammalia</taxon>
        <taxon>Eutheria</taxon>
        <taxon>Laurasiatheria</taxon>
        <taxon>Carnivora</taxon>
        <taxon>Feliformia</taxon>
        <taxon>Herpestidae</taxon>
        <taxon>Suricata</taxon>
    </lineage>
</organism>
<keyword evidence="2 4" id="KW-0697">Rotamase</keyword>
<evidence type="ECO:0000313" key="7">
    <source>
        <dbReference type="Proteomes" id="UP000472268"/>
    </source>
</evidence>
<dbReference type="SUPFAM" id="SSF50891">
    <property type="entry name" value="Cyclophilin-like"/>
    <property type="match status" value="1"/>
</dbReference>
<dbReference type="GO" id="GO:0006457">
    <property type="term" value="P:protein folding"/>
    <property type="evidence" value="ECO:0007669"/>
    <property type="project" value="TreeGrafter"/>
</dbReference>
<dbReference type="InterPro" id="IPR029000">
    <property type="entry name" value="Cyclophilin-like_dom_sf"/>
</dbReference>
<dbReference type="Proteomes" id="UP000472268">
    <property type="component" value="Chromosome 9"/>
</dbReference>
<reference evidence="6 7" key="1">
    <citation type="submission" date="2019-05" db="EMBL/GenBank/DDBJ databases">
        <title>A Chromosome-scale Meerkat (S. suricatta) Genome Assembly.</title>
        <authorList>
            <person name="Dudchenko O."/>
            <person name="Lieberman Aiden E."/>
            <person name="Tung J."/>
            <person name="Barreiro L.B."/>
            <person name="Clutton-Brock T.H."/>
        </authorList>
    </citation>
    <scope>NUCLEOTIDE SEQUENCE [LARGE SCALE GENOMIC DNA]</scope>
</reference>
<evidence type="ECO:0000259" key="5">
    <source>
        <dbReference type="PROSITE" id="PS50072"/>
    </source>
</evidence>
<dbReference type="EC" id="5.2.1.8" evidence="4"/>
<dbReference type="AlphaFoldDB" id="A0A673TAH2"/>
<keyword evidence="7" id="KW-1185">Reference proteome</keyword>
<dbReference type="GO" id="GO:0005737">
    <property type="term" value="C:cytoplasm"/>
    <property type="evidence" value="ECO:0007669"/>
    <property type="project" value="TreeGrafter"/>
</dbReference>
<evidence type="ECO:0000313" key="6">
    <source>
        <dbReference type="Ensembl" id="ENSSSUP00005010322.1"/>
    </source>
</evidence>
<accession>A0A673TAH2</accession>
<evidence type="ECO:0000256" key="1">
    <source>
        <dbReference type="ARBA" id="ARBA00000971"/>
    </source>
</evidence>
<comment type="function">
    <text evidence="4">PPIases accelerate the folding of proteins. It catalyzes the cis-trans isomerization of proline imidic peptide bonds in oligopeptides.</text>
</comment>
<dbReference type="Gene3D" id="2.40.100.10">
    <property type="entry name" value="Cyclophilin-like"/>
    <property type="match status" value="1"/>
</dbReference>
<proteinExistence type="inferred from homology"/>
<dbReference type="PROSITE" id="PS50072">
    <property type="entry name" value="CSA_PPIASE_2"/>
    <property type="match status" value="1"/>
</dbReference>
<dbReference type="Ensembl" id="ENSSSUT00005011849.1">
    <property type="protein sequence ID" value="ENSSSUP00005010322.1"/>
    <property type="gene ID" value="ENSSSUG00005006633.1"/>
</dbReference>
<evidence type="ECO:0000256" key="3">
    <source>
        <dbReference type="ARBA" id="ARBA00023235"/>
    </source>
</evidence>
<dbReference type="GO" id="GO:0003755">
    <property type="term" value="F:peptidyl-prolyl cis-trans isomerase activity"/>
    <property type="evidence" value="ECO:0007669"/>
    <property type="project" value="UniProtKB-UniRule"/>
</dbReference>
<dbReference type="OMA" id="CMANARP"/>
<comment type="catalytic activity">
    <reaction evidence="1 4">
        <text>[protein]-peptidylproline (omega=180) = [protein]-peptidylproline (omega=0)</text>
        <dbReference type="Rhea" id="RHEA:16237"/>
        <dbReference type="Rhea" id="RHEA-COMP:10747"/>
        <dbReference type="Rhea" id="RHEA-COMP:10748"/>
        <dbReference type="ChEBI" id="CHEBI:83833"/>
        <dbReference type="ChEBI" id="CHEBI:83834"/>
        <dbReference type="EC" id="5.2.1.8"/>
    </reaction>
</comment>
<dbReference type="InterPro" id="IPR024936">
    <property type="entry name" value="Cyclophilin-type_PPIase"/>
</dbReference>
<dbReference type="InterPro" id="IPR002130">
    <property type="entry name" value="Cyclophilin-type_PPIase_dom"/>
</dbReference>
<dbReference type="PANTHER" id="PTHR11071">
    <property type="entry name" value="PEPTIDYL-PROLYL CIS-TRANS ISOMERASE"/>
    <property type="match status" value="1"/>
</dbReference>